<dbReference type="AlphaFoldDB" id="A0AAJ5W197"/>
<dbReference type="GO" id="GO:0016747">
    <property type="term" value="F:acyltransferase activity, transferring groups other than amino-acyl groups"/>
    <property type="evidence" value="ECO:0007669"/>
    <property type="project" value="TreeGrafter"/>
</dbReference>
<dbReference type="Gene3D" id="3.40.50.1820">
    <property type="entry name" value="alpha/beta hydrolase"/>
    <property type="match status" value="1"/>
</dbReference>
<dbReference type="PANTHER" id="PTHR48098:SF1">
    <property type="entry name" value="DIACYLGLYCEROL ACYLTRANSFERASE_MYCOLYLTRANSFERASE AG85A"/>
    <property type="match status" value="1"/>
</dbReference>
<protein>
    <submittedName>
        <fullName evidence="1">Alpha/beta hydrolase family protein</fullName>
    </submittedName>
</protein>
<dbReference type="SUPFAM" id="SSF53474">
    <property type="entry name" value="alpha/beta-Hydrolases"/>
    <property type="match status" value="1"/>
</dbReference>
<dbReference type="InterPro" id="IPR000801">
    <property type="entry name" value="Esterase-like"/>
</dbReference>
<evidence type="ECO:0000313" key="1">
    <source>
        <dbReference type="EMBL" id="WEK12781.1"/>
    </source>
</evidence>
<dbReference type="GO" id="GO:0016787">
    <property type="term" value="F:hydrolase activity"/>
    <property type="evidence" value="ECO:0007669"/>
    <property type="project" value="UniProtKB-KW"/>
</dbReference>
<dbReference type="EMBL" id="CP119321">
    <property type="protein sequence ID" value="WEK12781.1"/>
    <property type="molecule type" value="Genomic_DNA"/>
</dbReference>
<dbReference type="PANTHER" id="PTHR48098">
    <property type="entry name" value="ENTEROCHELIN ESTERASE-RELATED"/>
    <property type="match status" value="1"/>
</dbReference>
<sequence length="280" mass="31521">MVSVITWTIESRHLAGNTTVTVLLPDRPRDETPREYYGEERRFKVLWLLHGTFGDNLDWLRRTNIDLYAAEKGLAVVMPSALNSNYSNWSDFSLGYDMYDFLTEELMPLVQGWLPVSDRREDNFIAGLSMGGRGTVKFAANHPELFAAAAVLSASPVEYDRVLTDELLAEGTGMFADRLRGMVANAGGREAFLASEENVWRILDAKAGSGELPRMLFACGSDDELIVGDLRTFAEHAADIGLDAEFWIADGYRHEWRFWDLAIQRALDFFGLEHNPSNPF</sequence>
<reference evidence="1" key="1">
    <citation type="submission" date="2023-03" db="EMBL/GenBank/DDBJ databases">
        <title>Andean soil-derived lignocellulolytic bacterial consortium as a source of novel taxa and putative plastic-active enzymes.</title>
        <authorList>
            <person name="Diaz-Garcia L."/>
            <person name="Chuvochina M."/>
            <person name="Feuerriegel G."/>
            <person name="Bunk B."/>
            <person name="Sproer C."/>
            <person name="Streit W.R."/>
            <person name="Rodriguez L.M."/>
            <person name="Overmann J."/>
            <person name="Jimenez D.J."/>
        </authorList>
    </citation>
    <scope>NUCLEOTIDE SEQUENCE</scope>
    <source>
        <strain evidence="1">MAG 4610</strain>
    </source>
</reference>
<gene>
    <name evidence="1" type="ORF">P0Y48_09910</name>
</gene>
<dbReference type="InterPro" id="IPR029058">
    <property type="entry name" value="AB_hydrolase_fold"/>
</dbReference>
<keyword evidence="1" id="KW-0378">Hydrolase</keyword>
<dbReference type="InterPro" id="IPR050583">
    <property type="entry name" value="Mycobacterial_A85_antigen"/>
</dbReference>
<accession>A0AAJ5W197</accession>
<proteinExistence type="predicted"/>
<organism evidence="1 2">
    <name type="scientific">Candidatus Microbacterium phytovorans</name>
    <dbReference type="NCBI Taxonomy" id="3121374"/>
    <lineage>
        <taxon>Bacteria</taxon>
        <taxon>Bacillati</taxon>
        <taxon>Actinomycetota</taxon>
        <taxon>Actinomycetes</taxon>
        <taxon>Micrococcales</taxon>
        <taxon>Microbacteriaceae</taxon>
        <taxon>Microbacterium</taxon>
    </lineage>
</organism>
<dbReference type="Proteomes" id="UP001213972">
    <property type="component" value="Chromosome"/>
</dbReference>
<dbReference type="Pfam" id="PF00756">
    <property type="entry name" value="Esterase"/>
    <property type="match status" value="1"/>
</dbReference>
<evidence type="ECO:0000313" key="2">
    <source>
        <dbReference type="Proteomes" id="UP001213972"/>
    </source>
</evidence>
<name>A0AAJ5W197_9MICO</name>